<accession>A0A2T7CDN0</accession>
<dbReference type="Gramene" id="PUZ41363">
    <property type="protein sequence ID" value="PUZ41363"/>
    <property type="gene ID" value="GQ55_9G498800"/>
</dbReference>
<sequence>MNFGFKHTSLFRHFGRSSAGPRRAPHVAAEESRDKRPLHVRLVAPSRSTFLPKITGQTTSCSTAAMPKLPASSGRAPNRNAQEPWSQASLYRSPEAANTAVGRVFVSGNGK</sequence>
<proteinExistence type="predicted"/>
<feature type="region of interest" description="Disordered" evidence="1">
    <location>
        <begin position="15"/>
        <end position="36"/>
    </location>
</feature>
<name>A0A2T7CDN0_9POAL</name>
<feature type="compositionally biased region" description="Polar residues" evidence="1">
    <location>
        <begin position="79"/>
        <end position="89"/>
    </location>
</feature>
<dbReference type="AlphaFoldDB" id="A0A2T7CDN0"/>
<organism evidence="2 3">
    <name type="scientific">Panicum hallii var. hallii</name>
    <dbReference type="NCBI Taxonomy" id="1504633"/>
    <lineage>
        <taxon>Eukaryota</taxon>
        <taxon>Viridiplantae</taxon>
        <taxon>Streptophyta</taxon>
        <taxon>Embryophyta</taxon>
        <taxon>Tracheophyta</taxon>
        <taxon>Spermatophyta</taxon>
        <taxon>Magnoliopsida</taxon>
        <taxon>Liliopsida</taxon>
        <taxon>Poales</taxon>
        <taxon>Poaceae</taxon>
        <taxon>PACMAD clade</taxon>
        <taxon>Panicoideae</taxon>
        <taxon>Panicodae</taxon>
        <taxon>Paniceae</taxon>
        <taxon>Panicinae</taxon>
        <taxon>Panicum</taxon>
        <taxon>Panicum sect. Panicum</taxon>
    </lineage>
</organism>
<gene>
    <name evidence="2" type="ORF">GQ55_9G498800</name>
</gene>
<evidence type="ECO:0000313" key="3">
    <source>
        <dbReference type="Proteomes" id="UP000244336"/>
    </source>
</evidence>
<evidence type="ECO:0000256" key="1">
    <source>
        <dbReference type="SAM" id="MobiDB-lite"/>
    </source>
</evidence>
<evidence type="ECO:0000313" key="2">
    <source>
        <dbReference type="EMBL" id="PUZ41363.1"/>
    </source>
</evidence>
<dbReference type="Proteomes" id="UP000244336">
    <property type="component" value="Chromosome 9"/>
</dbReference>
<protein>
    <submittedName>
        <fullName evidence="2">Uncharacterized protein</fullName>
    </submittedName>
</protein>
<reference evidence="2 3" key="1">
    <citation type="submission" date="2018-04" db="EMBL/GenBank/DDBJ databases">
        <title>WGS assembly of Panicum hallii var. hallii HAL2.</title>
        <authorList>
            <person name="Lovell J."/>
            <person name="Jenkins J."/>
            <person name="Lowry D."/>
            <person name="Mamidi S."/>
            <person name="Sreedasyam A."/>
            <person name="Weng X."/>
            <person name="Barry K."/>
            <person name="Bonette J."/>
            <person name="Campitelli B."/>
            <person name="Daum C."/>
            <person name="Gordon S."/>
            <person name="Gould B."/>
            <person name="Lipzen A."/>
            <person name="MacQueen A."/>
            <person name="Palacio-Mejia J."/>
            <person name="Plott C."/>
            <person name="Shakirov E."/>
            <person name="Shu S."/>
            <person name="Yoshinaga Y."/>
            <person name="Zane M."/>
            <person name="Rokhsar D."/>
            <person name="Grimwood J."/>
            <person name="Schmutz J."/>
            <person name="Juenger T."/>
        </authorList>
    </citation>
    <scope>NUCLEOTIDE SEQUENCE [LARGE SCALE GENOMIC DNA]</scope>
    <source>
        <strain evidence="3">cv. HAL2</strain>
    </source>
</reference>
<feature type="region of interest" description="Disordered" evidence="1">
    <location>
        <begin position="53"/>
        <end position="89"/>
    </location>
</feature>
<keyword evidence="3" id="KW-1185">Reference proteome</keyword>
<dbReference type="EMBL" id="CM009757">
    <property type="protein sequence ID" value="PUZ41363.1"/>
    <property type="molecule type" value="Genomic_DNA"/>
</dbReference>